<keyword evidence="1" id="KW-0479">Metal-binding</keyword>
<dbReference type="PANTHER" id="PTHR45676">
    <property type="entry name" value="RING-H2 FINGER PROTEIN ATL51-RELATED"/>
    <property type="match status" value="1"/>
</dbReference>
<dbReference type="Pfam" id="PF13639">
    <property type="entry name" value="zf-RING_2"/>
    <property type="match status" value="1"/>
</dbReference>
<keyword evidence="4" id="KW-1185">Reference proteome</keyword>
<keyword evidence="1" id="KW-0862">Zinc</keyword>
<comment type="caution">
    <text evidence="3">The sequence shown here is derived from an EMBL/GenBank/DDBJ whole genome shotgun (WGS) entry which is preliminary data.</text>
</comment>
<dbReference type="Gene3D" id="3.30.1520.10">
    <property type="entry name" value="Phox-like domain"/>
    <property type="match status" value="1"/>
</dbReference>
<dbReference type="InterPro" id="IPR013083">
    <property type="entry name" value="Znf_RING/FYVE/PHD"/>
</dbReference>
<dbReference type="PROSITE" id="PS50089">
    <property type="entry name" value="ZF_RING_2"/>
    <property type="match status" value="1"/>
</dbReference>
<keyword evidence="1" id="KW-0863">Zinc-finger</keyword>
<dbReference type="GO" id="GO:0008270">
    <property type="term" value="F:zinc ion binding"/>
    <property type="evidence" value="ECO:0007669"/>
    <property type="project" value="UniProtKB-KW"/>
</dbReference>
<dbReference type="CDD" id="cd16454">
    <property type="entry name" value="RING-H2_PA-TM-RING"/>
    <property type="match status" value="1"/>
</dbReference>
<dbReference type="GO" id="GO:0035091">
    <property type="term" value="F:phosphatidylinositol binding"/>
    <property type="evidence" value="ECO:0007669"/>
    <property type="project" value="InterPro"/>
</dbReference>
<dbReference type="Proteomes" id="UP000481153">
    <property type="component" value="Unassembled WGS sequence"/>
</dbReference>
<dbReference type="SMART" id="SM00184">
    <property type="entry name" value="RING"/>
    <property type="match status" value="1"/>
</dbReference>
<dbReference type="Gene3D" id="3.30.40.10">
    <property type="entry name" value="Zinc/RING finger domain, C3HC4 (zinc finger)"/>
    <property type="match status" value="1"/>
</dbReference>
<name>A0A6G0WQ52_9STRA</name>
<proteinExistence type="predicted"/>
<evidence type="ECO:0000259" key="2">
    <source>
        <dbReference type="PROSITE" id="PS50089"/>
    </source>
</evidence>
<dbReference type="InterPro" id="IPR001841">
    <property type="entry name" value="Znf_RING"/>
</dbReference>
<reference evidence="3 4" key="1">
    <citation type="submission" date="2019-07" db="EMBL/GenBank/DDBJ databases">
        <title>Genomics analysis of Aphanomyces spp. identifies a new class of oomycete effector associated with host adaptation.</title>
        <authorList>
            <person name="Gaulin E."/>
        </authorList>
    </citation>
    <scope>NUCLEOTIDE SEQUENCE [LARGE SCALE GENOMIC DNA]</scope>
    <source>
        <strain evidence="3 4">ATCC 201684</strain>
    </source>
</reference>
<dbReference type="AlphaFoldDB" id="A0A6G0WQ52"/>
<evidence type="ECO:0000256" key="1">
    <source>
        <dbReference type="PROSITE-ProRule" id="PRU00175"/>
    </source>
</evidence>
<evidence type="ECO:0000313" key="3">
    <source>
        <dbReference type="EMBL" id="KAF0729525.1"/>
    </source>
</evidence>
<dbReference type="InterPro" id="IPR036871">
    <property type="entry name" value="PX_dom_sf"/>
</dbReference>
<protein>
    <recommendedName>
        <fullName evidence="2">RING-type domain-containing protein</fullName>
    </recommendedName>
</protein>
<accession>A0A6G0WQ52</accession>
<dbReference type="EMBL" id="VJMJ01000163">
    <property type="protein sequence ID" value="KAF0729525.1"/>
    <property type="molecule type" value="Genomic_DNA"/>
</dbReference>
<evidence type="ECO:0000313" key="4">
    <source>
        <dbReference type="Proteomes" id="UP000481153"/>
    </source>
</evidence>
<dbReference type="VEuPathDB" id="FungiDB:AeMF1_016186"/>
<dbReference type="PANTHER" id="PTHR45676:SF41">
    <property type="entry name" value="RING-H2 FINGER PROTEIN ATL66"/>
    <property type="match status" value="1"/>
</dbReference>
<sequence>MTKPLTRPSLSSDSQAGSCCQSSPSSHILTAATTVFVKGTVQTNPHKADFNVTFYTIRIACPLTKCLWSLRQRFSQVYASRKAILSRMTACPPPLQQELMSLLKSFPRRRLGVDDAFVIAERAEGLRQLVMALMQVRELCHSQENKEASLGALVAYIEEMLDMPPAYRNFQSTVDEDGCLDATDDAMCSICLEDMEADDSCVRLRCHHIFHTNCVSEWLRGHFTCPLCRDDV</sequence>
<feature type="domain" description="RING-type" evidence="2">
    <location>
        <begin position="188"/>
        <end position="229"/>
    </location>
</feature>
<organism evidence="3 4">
    <name type="scientific">Aphanomyces euteiches</name>
    <dbReference type="NCBI Taxonomy" id="100861"/>
    <lineage>
        <taxon>Eukaryota</taxon>
        <taxon>Sar</taxon>
        <taxon>Stramenopiles</taxon>
        <taxon>Oomycota</taxon>
        <taxon>Saprolegniomycetes</taxon>
        <taxon>Saprolegniales</taxon>
        <taxon>Verrucalvaceae</taxon>
        <taxon>Aphanomyces</taxon>
    </lineage>
</organism>
<gene>
    <name evidence="3" type="ORF">Ae201684_012793</name>
</gene>
<dbReference type="SUPFAM" id="SSF57850">
    <property type="entry name" value="RING/U-box"/>
    <property type="match status" value="1"/>
</dbReference>